<reference evidence="4 5" key="1">
    <citation type="submission" date="2013-12" db="EMBL/GenBank/DDBJ databases">
        <title>Draft genome of the parsitic nematode Ancylostoma duodenale.</title>
        <authorList>
            <person name="Mitreva M."/>
        </authorList>
    </citation>
    <scope>NUCLEOTIDE SEQUENCE [LARGE SCALE GENOMIC DNA]</scope>
    <source>
        <strain evidence="4 5">Zhejiang</strain>
    </source>
</reference>
<gene>
    <name evidence="4" type="ORF">ANCDUO_11698</name>
</gene>
<dbReference type="AlphaFoldDB" id="A0A0C2D7K0"/>
<organism evidence="4 5">
    <name type="scientific">Ancylostoma duodenale</name>
    <dbReference type="NCBI Taxonomy" id="51022"/>
    <lineage>
        <taxon>Eukaryota</taxon>
        <taxon>Metazoa</taxon>
        <taxon>Ecdysozoa</taxon>
        <taxon>Nematoda</taxon>
        <taxon>Chromadorea</taxon>
        <taxon>Rhabditida</taxon>
        <taxon>Rhabditina</taxon>
        <taxon>Rhabditomorpha</taxon>
        <taxon>Strongyloidea</taxon>
        <taxon>Ancylostomatidae</taxon>
        <taxon>Ancylostomatinae</taxon>
        <taxon>Ancylostoma</taxon>
    </lineage>
</organism>
<evidence type="ECO:0000313" key="4">
    <source>
        <dbReference type="EMBL" id="KIH58102.1"/>
    </source>
</evidence>
<comment type="similarity">
    <text evidence="2">Belongs to the histidine acid phosphatase family.</text>
</comment>
<dbReference type="EMBL" id="KN733521">
    <property type="protein sequence ID" value="KIH58102.1"/>
    <property type="molecule type" value="Genomic_DNA"/>
</dbReference>
<keyword evidence="5" id="KW-1185">Reference proteome</keyword>
<feature type="chain" id="PRO_5002147174" evidence="3">
    <location>
        <begin position="24"/>
        <end position="408"/>
    </location>
</feature>
<dbReference type="InterPro" id="IPR000560">
    <property type="entry name" value="His_Pase_clade-2"/>
</dbReference>
<dbReference type="InterPro" id="IPR033379">
    <property type="entry name" value="Acid_Pase_AS"/>
</dbReference>
<dbReference type="OrthoDB" id="258392at2759"/>
<dbReference type="Proteomes" id="UP000054047">
    <property type="component" value="Unassembled WGS sequence"/>
</dbReference>
<accession>A0A0C2D7K0</accession>
<dbReference type="Pfam" id="PF00328">
    <property type="entry name" value="His_Phos_2"/>
    <property type="match status" value="1"/>
</dbReference>
<sequence>MKPRLVLLLQLTTCLSLLISTDAARELVFVQAIWRHGDRAPLSLPYPKDPYTESAWQRGWQQLTNLGMTQLNELGRYFRTTYNNFIASHYIPSQVYIRSSDSDRALTSAQAFLSGFYPAEGSFQWQPGNTWQPIPIHASTPEEPDLLLKPTSINCKDYDALVKADDAEQAEIYNKKYADLFKLLGNQTGIANFSYVNINRIYNVERELIHNMTEKQPEWVFKKWPEYDGKGTMEIIGELRRIRMMTKFNSPEKAMYMGSYLLNNFIDNAQKVANGSMKNPDKMLLYSSHDGTVLGLMYAMNVANDLMVPYAAALIMEIYKDGDEFFAELLYRNDTSRPAYRVPIPWCGDPCTVRNFTEYPTTLLSSYAEQQNVCFFPLPFFWDVIAGTSRTYVYVVCIYRVSQNYVYI</sequence>
<dbReference type="InterPro" id="IPR050645">
    <property type="entry name" value="Histidine_acid_phosphatase"/>
</dbReference>
<dbReference type="PROSITE" id="PS00616">
    <property type="entry name" value="HIS_ACID_PHOSPHAT_1"/>
    <property type="match status" value="1"/>
</dbReference>
<evidence type="ECO:0000256" key="1">
    <source>
        <dbReference type="ARBA" id="ARBA00000032"/>
    </source>
</evidence>
<name>A0A0C2D7K0_9BILA</name>
<dbReference type="PANTHER" id="PTHR11567">
    <property type="entry name" value="ACID PHOSPHATASE-RELATED"/>
    <property type="match status" value="1"/>
</dbReference>
<dbReference type="SUPFAM" id="SSF53254">
    <property type="entry name" value="Phosphoglycerate mutase-like"/>
    <property type="match status" value="1"/>
</dbReference>
<dbReference type="GO" id="GO:0003993">
    <property type="term" value="F:acid phosphatase activity"/>
    <property type="evidence" value="ECO:0007669"/>
    <property type="project" value="UniProtKB-EC"/>
</dbReference>
<keyword evidence="3" id="KW-0732">Signal</keyword>
<evidence type="ECO:0000256" key="2">
    <source>
        <dbReference type="ARBA" id="ARBA00005375"/>
    </source>
</evidence>
<dbReference type="Gene3D" id="3.40.50.1240">
    <property type="entry name" value="Phosphoglycerate mutase-like"/>
    <property type="match status" value="1"/>
</dbReference>
<dbReference type="PANTHER" id="PTHR11567:SF34">
    <property type="entry name" value="INTESTINAL ACID PHOSPHATASE"/>
    <property type="match status" value="1"/>
</dbReference>
<dbReference type="CDD" id="cd07061">
    <property type="entry name" value="HP_HAP_like"/>
    <property type="match status" value="1"/>
</dbReference>
<comment type="catalytic activity">
    <reaction evidence="1">
        <text>a phosphate monoester + H2O = an alcohol + phosphate</text>
        <dbReference type="Rhea" id="RHEA:15017"/>
        <dbReference type="ChEBI" id="CHEBI:15377"/>
        <dbReference type="ChEBI" id="CHEBI:30879"/>
        <dbReference type="ChEBI" id="CHEBI:43474"/>
        <dbReference type="ChEBI" id="CHEBI:67140"/>
        <dbReference type="EC" id="3.1.3.2"/>
    </reaction>
</comment>
<dbReference type="InterPro" id="IPR029033">
    <property type="entry name" value="His_PPase_superfam"/>
</dbReference>
<evidence type="ECO:0000313" key="5">
    <source>
        <dbReference type="Proteomes" id="UP000054047"/>
    </source>
</evidence>
<evidence type="ECO:0000256" key="3">
    <source>
        <dbReference type="SAM" id="SignalP"/>
    </source>
</evidence>
<proteinExistence type="inferred from homology"/>
<feature type="signal peptide" evidence="3">
    <location>
        <begin position="1"/>
        <end position="23"/>
    </location>
</feature>
<protein>
    <submittedName>
        <fullName evidence="4">Histidine acid phosphatase</fullName>
    </submittedName>
</protein>